<feature type="region of interest" description="Disordered" evidence="2">
    <location>
        <begin position="81"/>
        <end position="106"/>
    </location>
</feature>
<feature type="compositionally biased region" description="Basic residues" evidence="2">
    <location>
        <begin position="83"/>
        <end position="106"/>
    </location>
</feature>
<evidence type="ECO:0000313" key="4">
    <source>
        <dbReference type="WBParaSite" id="SMTH1_38400.1"/>
    </source>
</evidence>
<organism evidence="3 4">
    <name type="scientific">Schistosoma mattheei</name>
    <dbReference type="NCBI Taxonomy" id="31246"/>
    <lineage>
        <taxon>Eukaryota</taxon>
        <taxon>Metazoa</taxon>
        <taxon>Spiralia</taxon>
        <taxon>Lophotrochozoa</taxon>
        <taxon>Platyhelminthes</taxon>
        <taxon>Trematoda</taxon>
        <taxon>Digenea</taxon>
        <taxon>Strigeidida</taxon>
        <taxon>Schistosomatoidea</taxon>
        <taxon>Schistosomatidae</taxon>
        <taxon>Schistosoma</taxon>
    </lineage>
</organism>
<dbReference type="Pfam" id="PF10169">
    <property type="entry name" value="LLPH"/>
    <property type="match status" value="1"/>
</dbReference>
<dbReference type="Proteomes" id="UP000050791">
    <property type="component" value="Unassembled WGS sequence"/>
</dbReference>
<dbReference type="InterPro" id="IPR018784">
    <property type="entry name" value="LLPH-like"/>
</dbReference>
<reference evidence="4" key="1">
    <citation type="submission" date="2023-11" db="UniProtKB">
        <authorList>
            <consortium name="WormBaseParasite"/>
        </authorList>
    </citation>
    <scope>IDENTIFICATION</scope>
</reference>
<accession>A0AA85B9K2</accession>
<dbReference type="AlphaFoldDB" id="A0AA85B9K2"/>
<evidence type="ECO:0000313" key="3">
    <source>
        <dbReference type="Proteomes" id="UP000050791"/>
    </source>
</evidence>
<evidence type="ECO:0000256" key="2">
    <source>
        <dbReference type="SAM" id="MobiDB-lite"/>
    </source>
</evidence>
<protein>
    <submittedName>
        <fullName evidence="4">Uncharacterized protein</fullName>
    </submittedName>
</protein>
<comment type="similarity">
    <text evidence="1">Belongs to the learning-associated protein family.</text>
</comment>
<name>A0AA85B9K2_9TREM</name>
<dbReference type="WBParaSite" id="SMTH1_38400.1">
    <property type="protein sequence ID" value="SMTH1_38400.1"/>
    <property type="gene ID" value="SMTH1_38400"/>
</dbReference>
<evidence type="ECO:0000256" key="1">
    <source>
        <dbReference type="ARBA" id="ARBA00034118"/>
    </source>
</evidence>
<proteinExistence type="inferred from homology"/>
<sequence>MKLQIFVLNNQPDRSVYNDQKRRRSFKKIKDQLIKSTMKSEENPVSSEQLVDSTSNHMDIVPKSLPKILCNEHGTYPVWLSKKERKRQIKMKRQQKKRYRPKNPKV</sequence>